<name>A0A267GSV5_9PLAT</name>
<organism evidence="2 3">
    <name type="scientific">Macrostomum lignano</name>
    <dbReference type="NCBI Taxonomy" id="282301"/>
    <lineage>
        <taxon>Eukaryota</taxon>
        <taxon>Metazoa</taxon>
        <taxon>Spiralia</taxon>
        <taxon>Lophotrochozoa</taxon>
        <taxon>Platyhelminthes</taxon>
        <taxon>Rhabditophora</taxon>
        <taxon>Macrostomorpha</taxon>
        <taxon>Macrostomida</taxon>
        <taxon>Macrostomidae</taxon>
        <taxon>Macrostomum</taxon>
    </lineage>
</organism>
<feature type="domain" description="Fibrinogen C-terminal" evidence="1">
    <location>
        <begin position="422"/>
        <end position="665"/>
    </location>
</feature>
<reference evidence="2 3" key="1">
    <citation type="submission" date="2017-06" db="EMBL/GenBank/DDBJ databases">
        <title>A platform for efficient transgenesis in Macrostomum lignano, a flatworm model organism for stem cell research.</title>
        <authorList>
            <person name="Berezikov E."/>
        </authorList>
    </citation>
    <scope>NUCLEOTIDE SEQUENCE [LARGE SCALE GENOMIC DNA]</scope>
    <source>
        <strain evidence="2">DV1</strain>
        <tissue evidence="2">Whole organism</tissue>
    </source>
</reference>
<gene>
    <name evidence="2" type="ORF">BOX15_Mlig015675g1</name>
</gene>
<dbReference type="PANTHER" id="PTHR19143">
    <property type="entry name" value="FIBRINOGEN/TENASCIN/ANGIOPOEITIN"/>
    <property type="match status" value="1"/>
</dbReference>
<evidence type="ECO:0000313" key="2">
    <source>
        <dbReference type="EMBL" id="PAA89106.1"/>
    </source>
</evidence>
<dbReference type="InterPro" id="IPR050373">
    <property type="entry name" value="Fibrinogen_C-term_domain"/>
</dbReference>
<dbReference type="PANTHER" id="PTHR19143:SF444">
    <property type="entry name" value="PROTEIN SCABROUS"/>
    <property type="match status" value="1"/>
</dbReference>
<dbReference type="SUPFAM" id="SSF56496">
    <property type="entry name" value="Fibrinogen C-terminal domain-like"/>
    <property type="match status" value="1"/>
</dbReference>
<dbReference type="InterPro" id="IPR014716">
    <property type="entry name" value="Fibrinogen_a/b/g_C_1"/>
</dbReference>
<dbReference type="OrthoDB" id="6081480at2759"/>
<dbReference type="SMART" id="SM00186">
    <property type="entry name" value="FBG"/>
    <property type="match status" value="1"/>
</dbReference>
<comment type="caution">
    <text evidence="2">The sequence shown here is derived from an EMBL/GenBank/DDBJ whole genome shotgun (WGS) entry which is preliminary data.</text>
</comment>
<dbReference type="AlphaFoldDB" id="A0A267GSV5"/>
<protein>
    <recommendedName>
        <fullName evidence="1">Fibrinogen C-terminal domain-containing protein</fullName>
    </recommendedName>
</protein>
<dbReference type="Gene3D" id="3.90.215.10">
    <property type="entry name" value="Gamma Fibrinogen, chain A, domain 1"/>
    <property type="match status" value="1"/>
</dbReference>
<evidence type="ECO:0000313" key="3">
    <source>
        <dbReference type="Proteomes" id="UP000215902"/>
    </source>
</evidence>
<proteinExistence type="predicted"/>
<keyword evidence="3" id="KW-1185">Reference proteome</keyword>
<dbReference type="InterPro" id="IPR036056">
    <property type="entry name" value="Fibrinogen-like_C"/>
</dbReference>
<dbReference type="GO" id="GO:0005615">
    <property type="term" value="C:extracellular space"/>
    <property type="evidence" value="ECO:0007669"/>
    <property type="project" value="TreeGrafter"/>
</dbReference>
<accession>A0A267GSV5</accession>
<dbReference type="InterPro" id="IPR002181">
    <property type="entry name" value="Fibrinogen_a/b/g_C_dom"/>
</dbReference>
<dbReference type="Pfam" id="PF00147">
    <property type="entry name" value="Fibrinogen_C"/>
    <property type="match status" value="1"/>
</dbReference>
<dbReference type="EMBL" id="NIVC01000164">
    <property type="protein sequence ID" value="PAA89106.1"/>
    <property type="molecule type" value="Genomic_DNA"/>
</dbReference>
<feature type="non-terminal residue" evidence="2">
    <location>
        <position position="1"/>
    </location>
</feature>
<evidence type="ECO:0000259" key="1">
    <source>
        <dbReference type="PROSITE" id="PS51406"/>
    </source>
</evidence>
<dbReference type="STRING" id="282301.A0A267GSV5"/>
<dbReference type="Proteomes" id="UP000215902">
    <property type="component" value="Unassembled WGS sequence"/>
</dbReference>
<sequence>RNKQKIPHRQEFKEILFLCNKMKLIFLLIGLALPLLEAGSSKQLRKLYWHSEGLEAPVLVRKLTTRESTLVEIDPVMLVRPTETSWTKRYDPIAKQAYIDVPVWLTVKNIEFALRSEISVKFAAVTDVTASMDPGSVYNAFGFVWSQGEEMGVLRLGCSDANQDKTGHVCNIDDLVESLSSGHNAPLRRVLLKAEVSFFNRPPVTLEYRLRLLNTRRPELEDYSVSSRDRKLNGQSILPYCAERLRLLKSIRINNGTCSAMVYEFDPRMESRISHLVEEPICFSADPISPESIQRDPSDQNRWTVALKMLIRNKNNEASLLAEVVSGLSKLGRKVKAGQVKWMALWRAQRSLSGALLDDDSVRVGELRLPPALSGSSRDGNGEVELHCRHEAACRSLAAKIQANPVNFWRHIRWQATFLVDLSTESLPPQCIHAPEGARFAALPKLSGSSLTSGAAQPGAEEAAAWRQVCRNPPATLCRTKHTADDRNWIVVQQRRSASLGFDRPWADYVRGFGDGENFWIGLTALHMLTTASNRGPGVNLRIQMTFWNGTEAFAEYTGFQVAGHEANFSMTYSQMSKSKSSVFYDALADGKGAGFSTYDRDRDRDSGSCSQTWGRGGWWFGACYKFYPNGLYPPGGRNLDWKYMKWASNKEIVSLSSVMMMVQI</sequence>
<dbReference type="PROSITE" id="PS51406">
    <property type="entry name" value="FIBRINOGEN_C_2"/>
    <property type="match status" value="1"/>
</dbReference>